<accession>A0A395JKH6</accession>
<evidence type="ECO:0000256" key="1">
    <source>
        <dbReference type="SAM" id="SignalP"/>
    </source>
</evidence>
<keyword evidence="1" id="KW-0732">Signal</keyword>
<dbReference type="Proteomes" id="UP000253083">
    <property type="component" value="Unassembled WGS sequence"/>
</dbReference>
<feature type="chain" id="PRO_5017308783" evidence="1">
    <location>
        <begin position="24"/>
        <end position="176"/>
    </location>
</feature>
<dbReference type="Pfam" id="PF14060">
    <property type="entry name" value="DUF4252"/>
    <property type="match status" value="1"/>
</dbReference>
<comment type="caution">
    <text evidence="2">The sequence shown here is derived from an EMBL/GenBank/DDBJ whole genome shotgun (WGS) entry which is preliminary data.</text>
</comment>
<dbReference type="OrthoDB" id="194679at2"/>
<sequence length="176" mass="19364">MKTLKRHLVLGFIALLLSNPAYAIAQGQIDFADLSSFYGEPKVEINLSASLMKIIGSFADEEEDPEVANILANLESIKVRVYNLNGELEKANSTIDRVSGELKTDNWETLVTVNNNEENQKVRIFSKSTLNVIDGVVVMVVSPEKDGGEAVFINIVGEIDPDNIAKVTEKLDIEIN</sequence>
<dbReference type="AlphaFoldDB" id="A0A395JKH6"/>
<keyword evidence="3" id="KW-1185">Reference proteome</keyword>
<dbReference type="EMBL" id="QNRT01000002">
    <property type="protein sequence ID" value="RBP51262.1"/>
    <property type="molecule type" value="Genomic_DNA"/>
</dbReference>
<gene>
    <name evidence="2" type="ORF">DFR28_102681</name>
</gene>
<evidence type="ECO:0000313" key="2">
    <source>
        <dbReference type="EMBL" id="RBP51262.1"/>
    </source>
</evidence>
<dbReference type="InParanoid" id="A0A395JKH6"/>
<reference evidence="2 3" key="1">
    <citation type="submission" date="2018-06" db="EMBL/GenBank/DDBJ databases">
        <title>Genomic Encyclopedia of Type Strains, Phase IV (KMG-IV): sequencing the most valuable type-strain genomes for metagenomic binning, comparative biology and taxonomic classification.</title>
        <authorList>
            <person name="Goeker M."/>
        </authorList>
    </citation>
    <scope>NUCLEOTIDE SEQUENCE [LARGE SCALE GENOMIC DNA]</scope>
    <source>
        <strain evidence="2 3">DSM 24032</strain>
    </source>
</reference>
<protein>
    <submittedName>
        <fullName evidence="2">Uncharacterized protein DUF4252</fullName>
    </submittedName>
</protein>
<dbReference type="InterPro" id="IPR025348">
    <property type="entry name" value="DUF4252"/>
</dbReference>
<name>A0A395JKH6_9GAMM</name>
<organism evidence="2 3">
    <name type="scientific">Arenicella xantha</name>
    <dbReference type="NCBI Taxonomy" id="644221"/>
    <lineage>
        <taxon>Bacteria</taxon>
        <taxon>Pseudomonadati</taxon>
        <taxon>Pseudomonadota</taxon>
        <taxon>Gammaproteobacteria</taxon>
        <taxon>Arenicellales</taxon>
        <taxon>Arenicellaceae</taxon>
        <taxon>Arenicella</taxon>
    </lineage>
</organism>
<feature type="signal peptide" evidence="1">
    <location>
        <begin position="1"/>
        <end position="23"/>
    </location>
</feature>
<dbReference type="RefSeq" id="WP_113954043.1">
    <property type="nucleotide sequence ID" value="NZ_QNRT01000002.1"/>
</dbReference>
<evidence type="ECO:0000313" key="3">
    <source>
        <dbReference type="Proteomes" id="UP000253083"/>
    </source>
</evidence>
<proteinExistence type="predicted"/>